<keyword evidence="8" id="KW-0509">mRNA transport</keyword>
<evidence type="ECO:0000256" key="7">
    <source>
        <dbReference type="ARBA" id="ARBA00022771"/>
    </source>
</evidence>
<dbReference type="GO" id="GO:0051028">
    <property type="term" value="P:mRNA transport"/>
    <property type="evidence" value="ECO:0007669"/>
    <property type="project" value="UniProtKB-KW"/>
</dbReference>
<evidence type="ECO:0000256" key="8">
    <source>
        <dbReference type="ARBA" id="ARBA00022816"/>
    </source>
</evidence>
<dbReference type="OrthoDB" id="79830at2759"/>
<feature type="compositionally biased region" description="Polar residues" evidence="21">
    <location>
        <begin position="252"/>
        <end position="265"/>
    </location>
</feature>
<dbReference type="GO" id="GO:0006606">
    <property type="term" value="P:protein import into nucleus"/>
    <property type="evidence" value="ECO:0007669"/>
    <property type="project" value="TreeGrafter"/>
</dbReference>
<dbReference type="GeneID" id="119729190"/>
<dbReference type="CTD" id="9972"/>
<evidence type="ECO:0000256" key="20">
    <source>
        <dbReference type="PROSITE-ProRule" id="PRU00322"/>
    </source>
</evidence>
<dbReference type="InterPro" id="IPR036443">
    <property type="entry name" value="Znf_RanBP2_sf"/>
</dbReference>
<feature type="region of interest" description="Disordered" evidence="21">
    <location>
        <begin position="359"/>
        <end position="381"/>
    </location>
</feature>
<feature type="domain" description="RanBP2-type" evidence="22">
    <location>
        <begin position="780"/>
        <end position="809"/>
    </location>
</feature>
<feature type="region of interest" description="Disordered" evidence="21">
    <location>
        <begin position="989"/>
        <end position="1134"/>
    </location>
</feature>
<feature type="region of interest" description="Disordered" evidence="21">
    <location>
        <begin position="618"/>
        <end position="678"/>
    </location>
</feature>
<sequence length="1613" mass="165104">MESTGGGKMRQKRSHGASKPYQRTRPKSFLDKVKDLVTPSWLSSMWSSGTRDEPPPQASSARAPTSSANSIPPRGSITDSQYPGLTEAESAPGPSVRPTQAGRFAGQGEGQLNTPILGSFGGLSVPVSTSTPIDVDEEVIEIDSGEGPSTQKVDDPSEFSAPPSVVSSLYPNLDKLEHQQKLSESNLDLLSEMGHRRSPMPSSGLWSTTPSSRSVTTRARPASPFSRPQQPAISTRRPAFNTSYFGTPRGSLRTSSVMESTTSSPFYPGKTTYGGASAQRSTAAMKRSRSSPYEVHLPIKRSVRPRLAKPTDEGDMGITSNTAKRILDTLEKMSTPLSDAKRIPLSPSVTPLAFTASRAPKLRGPSSPHRPLGLGSKGGVRIPGPPVSGLSIPHTVSIAPNRQPPIPTTATTTTTREGQETVGTDTVTSRARSTLPSATTSIGFSFGQSAPAFTTLPPPPIARIETPPSQTAPLQRSSSGGKMKQKRNSSHYSANKEDKDDDVVEVIDLPNIPLPLKTLPSFSFGKPLEPPKSTAPSTSTSVAAPPSTGRGFRFATSTPAVAATVPAAKMDSNHEFTFASPILRQTASTISAPEFETAEFPPQAFTFSLPKKPDVSPSVASSKPLNFNNPSSSSSNKSSSLAAASAPSFGASNTVKSPSKEESQEEEEEEEQGFGIKPAKTLKSGSCLEVFGIVAPTEPAATTAPVTTSASVNDLFGKFKSQPDAWSCDTCLLQNKAEDSACVACQSPRPAPAAKSNVTTESGDNTTVPTSDLLAKVTPPAGTWTCSVCLLQNKSDADKCVACESPNPAEKQKSAPLNNSLLDKFRPPPGGWTCDACLVQNKADADKCISCTTPKPNAGGSNPTPFGNTLTNSTPKGGFGSKMDTADSRDTNSKTDNFMDKFKSPLVSWSCDTCLVQNKESADRCIACETPKPGSQPSLKTPPASAFKFGSQSTTPSSGAKLDGITFGGTSNDSSFKFSTSKFTAPTSGGFSFGAPNKTSTSSESGGIQFGLPKNGSATGFRIGSNADSETKTNSLTAADGVQFGSDTSSKADGGFKFGAPAVTSTESKQDKPAISSGFSFGAPSTTKSDSVPPNADPFKDTVPSTTSFGSGGLGANAVTTSTQETDSKAEQKQGFMFGSSKDDTKVNFGSSVTEQSTFSFGGKAPTESAPKPTTFQFSASANPPASTAQQAADKPAFNFGATPSAPEDAPKVVSVSSGFSFGGSAVNAVDTAQQQPHLNSVAPTFQFGKSSAGTDEAGTGQPPLKKGVTFASPIEQETASGLNPSFGFGGAPSQAATQGSPFMFGATDNKVDAPSKPNGGITFGTPIQSTAPTQSAEPFTFGAVTNNSKPGGFNFAASTNQSPAPASGGFKFGAAAASTAATPTRQNPPAYGGFGSTTSTSNTFASGFGSQPATNSTPNMFVGQQPAQATAPAFGAQTAAGVFGSTAAAPAFGAAASTGGLQSSTPTFGAGATGAAPGFGNSAPSFGAGATNSGIGFQPEPAASTFNFGASNPASGTTPGVFAFGANNSQNATAVAAAPQAASTGGFNFAQQASGFGMQGGAQNATGAPASGVFQFGANQSQTQASFNLGVGAAPGTGQRKIRKAVRRTRKT</sequence>
<evidence type="ECO:0000313" key="23">
    <source>
        <dbReference type="EnsemblMetazoa" id="XP_038057669.1"/>
    </source>
</evidence>
<dbReference type="PROSITE" id="PS01358">
    <property type="entry name" value="ZF_RANBP2_1"/>
    <property type="match status" value="4"/>
</dbReference>
<feature type="region of interest" description="Disordered" evidence="21">
    <location>
        <begin position="930"/>
        <end position="966"/>
    </location>
</feature>
<feature type="compositionally biased region" description="Polar residues" evidence="21">
    <location>
        <begin position="756"/>
        <end position="770"/>
    </location>
</feature>
<evidence type="ECO:0000256" key="2">
    <source>
        <dbReference type="ARBA" id="ARBA00004126"/>
    </source>
</evidence>
<evidence type="ECO:0000256" key="18">
    <source>
        <dbReference type="ARBA" id="ARBA00078197"/>
    </source>
</evidence>
<evidence type="ECO:0000259" key="22">
    <source>
        <dbReference type="PROSITE" id="PS50199"/>
    </source>
</evidence>
<dbReference type="Pfam" id="PF08604">
    <property type="entry name" value="Nup153"/>
    <property type="match status" value="1"/>
</dbReference>
<feature type="region of interest" description="Disordered" evidence="21">
    <location>
        <begin position="141"/>
        <end position="166"/>
    </location>
</feature>
<dbReference type="SMART" id="SM00547">
    <property type="entry name" value="ZnF_RBZ"/>
    <property type="match status" value="4"/>
</dbReference>
<feature type="compositionally biased region" description="Low complexity" evidence="21">
    <location>
        <begin position="621"/>
        <end position="653"/>
    </location>
</feature>
<comment type="subcellular location">
    <subcellularLocation>
        <location evidence="2">Nucleus membrane</location>
    </subcellularLocation>
    <subcellularLocation>
        <location evidence="3">Nucleus</location>
        <location evidence="3">Nuclear pore complex</location>
    </subcellularLocation>
</comment>
<dbReference type="PROSITE" id="PS50199">
    <property type="entry name" value="ZF_RANBP2_2"/>
    <property type="match status" value="4"/>
</dbReference>
<evidence type="ECO:0000256" key="10">
    <source>
        <dbReference type="ARBA" id="ARBA00022927"/>
    </source>
</evidence>
<dbReference type="EnsemblMetazoa" id="XM_038201741.1">
    <property type="protein sequence ID" value="XP_038057669.1"/>
    <property type="gene ID" value="LOC119729190"/>
</dbReference>
<feature type="region of interest" description="Disordered" evidence="21">
    <location>
        <begin position="193"/>
        <end position="293"/>
    </location>
</feature>
<feature type="compositionally biased region" description="Low complexity" evidence="21">
    <location>
        <begin position="1397"/>
        <end position="1411"/>
    </location>
</feature>
<reference evidence="23" key="1">
    <citation type="submission" date="2022-11" db="UniProtKB">
        <authorList>
            <consortium name="EnsemblMetazoa"/>
        </authorList>
    </citation>
    <scope>IDENTIFICATION</scope>
</reference>
<feature type="region of interest" description="Disordered" evidence="21">
    <location>
        <begin position="525"/>
        <end position="552"/>
    </location>
</feature>
<feature type="compositionally biased region" description="Basic residues" evidence="21">
    <location>
        <begin position="9"/>
        <end position="26"/>
    </location>
</feature>
<evidence type="ECO:0000256" key="6">
    <source>
        <dbReference type="ARBA" id="ARBA00022737"/>
    </source>
</evidence>
<keyword evidence="24" id="KW-1185">Reference proteome</keyword>
<evidence type="ECO:0000256" key="21">
    <source>
        <dbReference type="SAM" id="MobiDB-lite"/>
    </source>
</evidence>
<protein>
    <recommendedName>
        <fullName evidence="17">Nuclear pore complex protein Nup153</fullName>
    </recommendedName>
    <alternativeName>
        <fullName evidence="19">153 kDa nucleoporin</fullName>
    </alternativeName>
    <alternativeName>
        <fullName evidence="18">Nucleoporin Nup153</fullName>
    </alternativeName>
</protein>
<keyword evidence="11" id="KW-0811">Translocation</keyword>
<comment type="cofactor">
    <cofactor evidence="1">
        <name>Zn(2+)</name>
        <dbReference type="ChEBI" id="CHEBI:29105"/>
    </cofactor>
</comment>
<evidence type="ECO:0000256" key="15">
    <source>
        <dbReference type="ARBA" id="ARBA00023242"/>
    </source>
</evidence>
<evidence type="ECO:0000256" key="14">
    <source>
        <dbReference type="ARBA" id="ARBA00023136"/>
    </source>
</evidence>
<keyword evidence="7 20" id="KW-0863">Zinc-finger</keyword>
<evidence type="ECO:0000256" key="1">
    <source>
        <dbReference type="ARBA" id="ARBA00001947"/>
    </source>
</evidence>
<feature type="domain" description="RanBP2-type" evidence="22">
    <location>
        <begin position="828"/>
        <end position="857"/>
    </location>
</feature>
<feature type="region of interest" description="Disordered" evidence="21">
    <location>
        <begin position="859"/>
        <end position="892"/>
    </location>
</feature>
<dbReference type="Pfam" id="PF00641">
    <property type="entry name" value="Zn_ribbon_RanBP"/>
    <property type="match status" value="4"/>
</dbReference>
<feature type="compositionally biased region" description="Polar residues" evidence="21">
    <location>
        <begin position="1077"/>
        <end position="1092"/>
    </location>
</feature>
<evidence type="ECO:0000256" key="12">
    <source>
        <dbReference type="ARBA" id="ARBA00023125"/>
    </source>
</evidence>
<dbReference type="GO" id="GO:0008270">
    <property type="term" value="F:zinc ion binding"/>
    <property type="evidence" value="ECO:0007669"/>
    <property type="project" value="UniProtKB-KW"/>
</dbReference>
<feature type="domain" description="RanBP2-type" evidence="22">
    <location>
        <begin position="722"/>
        <end position="751"/>
    </location>
</feature>
<dbReference type="InterPro" id="IPR026054">
    <property type="entry name" value="Nucleoporin"/>
</dbReference>
<evidence type="ECO:0000256" key="3">
    <source>
        <dbReference type="ARBA" id="ARBA00004567"/>
    </source>
</evidence>
<evidence type="ECO:0000256" key="19">
    <source>
        <dbReference type="ARBA" id="ARBA00079437"/>
    </source>
</evidence>
<keyword evidence="14" id="KW-0472">Membrane</keyword>
<dbReference type="PANTHER" id="PTHR23193">
    <property type="entry name" value="NUCLEAR PORE COMPLEX PROTEIN NUP"/>
    <property type="match status" value="1"/>
</dbReference>
<evidence type="ECO:0000256" key="4">
    <source>
        <dbReference type="ARBA" id="ARBA00022448"/>
    </source>
</evidence>
<feature type="region of interest" description="Disordered" evidence="21">
    <location>
        <begin position="1593"/>
        <end position="1613"/>
    </location>
</feature>
<dbReference type="PANTHER" id="PTHR23193:SF23">
    <property type="entry name" value="NUCLEAR PORE COMPLEX PROTEIN NUP153"/>
    <property type="match status" value="1"/>
</dbReference>
<dbReference type="RefSeq" id="XP_038057669.1">
    <property type="nucleotide sequence ID" value="XM_038201741.1"/>
</dbReference>
<dbReference type="SUPFAM" id="SSF90209">
    <property type="entry name" value="Ran binding protein zinc finger-like"/>
    <property type="match status" value="4"/>
</dbReference>
<feature type="compositionally biased region" description="Low complexity" evidence="21">
    <location>
        <begin position="207"/>
        <end position="223"/>
    </location>
</feature>
<feature type="region of interest" description="Disordered" evidence="21">
    <location>
        <begin position="1179"/>
        <end position="1211"/>
    </location>
</feature>
<dbReference type="Gene3D" id="4.10.1060.10">
    <property type="entry name" value="Zinc finger, RanBP2-type"/>
    <property type="match status" value="4"/>
</dbReference>
<dbReference type="OMA" id="CCNTAKP"/>
<comment type="similarity">
    <text evidence="16">Belongs to the NUP153 family.</text>
</comment>
<feature type="compositionally biased region" description="Polar residues" evidence="21">
    <location>
        <begin position="58"/>
        <end position="70"/>
    </location>
</feature>
<dbReference type="InterPro" id="IPR013913">
    <property type="entry name" value="Nup153_N"/>
</dbReference>
<feature type="compositionally biased region" description="Polar residues" evidence="21">
    <location>
        <begin position="1179"/>
        <end position="1191"/>
    </location>
</feature>
<feature type="compositionally biased region" description="Polar residues" evidence="21">
    <location>
        <begin position="997"/>
        <end position="1006"/>
    </location>
</feature>
<feature type="compositionally biased region" description="Basic residues" evidence="21">
    <location>
        <begin position="1601"/>
        <end position="1613"/>
    </location>
</feature>
<feature type="region of interest" description="Disordered" evidence="21">
    <location>
        <begin position="1"/>
        <end position="117"/>
    </location>
</feature>
<feature type="compositionally biased region" description="Low complexity" evidence="21">
    <location>
        <begin position="531"/>
        <end position="548"/>
    </location>
</feature>
<feature type="compositionally biased region" description="Polar residues" evidence="21">
    <location>
        <begin position="1026"/>
        <end position="1037"/>
    </location>
</feature>
<feature type="compositionally biased region" description="Polar residues" evidence="21">
    <location>
        <begin position="421"/>
        <end position="452"/>
    </location>
</feature>
<accession>A0A914A213</accession>
<feature type="region of interest" description="Disordered" evidence="21">
    <location>
        <begin position="1380"/>
        <end position="1423"/>
    </location>
</feature>
<evidence type="ECO:0000256" key="11">
    <source>
        <dbReference type="ARBA" id="ARBA00023010"/>
    </source>
</evidence>
<keyword evidence="6" id="KW-0677">Repeat</keyword>
<feature type="compositionally biased region" description="Polar residues" evidence="21">
    <location>
        <begin position="859"/>
        <end position="875"/>
    </location>
</feature>
<organism evidence="23 24">
    <name type="scientific">Patiria miniata</name>
    <name type="common">Bat star</name>
    <name type="synonym">Asterina miniata</name>
    <dbReference type="NCBI Taxonomy" id="46514"/>
    <lineage>
        <taxon>Eukaryota</taxon>
        <taxon>Metazoa</taxon>
        <taxon>Echinodermata</taxon>
        <taxon>Eleutherozoa</taxon>
        <taxon>Asterozoa</taxon>
        <taxon>Asteroidea</taxon>
        <taxon>Valvatacea</taxon>
        <taxon>Valvatida</taxon>
        <taxon>Asterinidae</taxon>
        <taxon>Patiria</taxon>
    </lineage>
</organism>
<feature type="compositionally biased region" description="Polar residues" evidence="21">
    <location>
        <begin position="469"/>
        <end position="480"/>
    </location>
</feature>
<evidence type="ECO:0000256" key="17">
    <source>
        <dbReference type="ARBA" id="ARBA00068609"/>
    </source>
</evidence>
<dbReference type="Proteomes" id="UP000887568">
    <property type="component" value="Unplaced"/>
</dbReference>
<dbReference type="InterPro" id="IPR001876">
    <property type="entry name" value="Znf_RanBP2"/>
</dbReference>
<keyword evidence="12" id="KW-0238">DNA-binding</keyword>
<dbReference type="GO" id="GO:0006405">
    <property type="term" value="P:RNA export from nucleus"/>
    <property type="evidence" value="ECO:0007669"/>
    <property type="project" value="TreeGrafter"/>
</dbReference>
<proteinExistence type="inferred from homology"/>
<feature type="compositionally biased region" description="Polar residues" evidence="21">
    <location>
        <begin position="40"/>
        <end position="49"/>
    </location>
</feature>
<dbReference type="FunFam" id="4.10.1060.10:FF:000001">
    <property type="entry name" value="Nuclear pore complex protein Nup153"/>
    <property type="match status" value="4"/>
</dbReference>
<keyword evidence="5" id="KW-0479">Metal-binding</keyword>
<feature type="region of interest" description="Disordered" evidence="21">
    <location>
        <begin position="751"/>
        <end position="770"/>
    </location>
</feature>
<dbReference type="GO" id="GO:0031965">
    <property type="term" value="C:nuclear membrane"/>
    <property type="evidence" value="ECO:0007669"/>
    <property type="project" value="UniProtKB-SubCell"/>
</dbReference>
<dbReference type="GO" id="GO:0017056">
    <property type="term" value="F:structural constituent of nuclear pore"/>
    <property type="evidence" value="ECO:0007669"/>
    <property type="project" value="TreeGrafter"/>
</dbReference>
<evidence type="ECO:0000256" key="5">
    <source>
        <dbReference type="ARBA" id="ARBA00022723"/>
    </source>
</evidence>
<dbReference type="GO" id="GO:0003677">
    <property type="term" value="F:DNA binding"/>
    <property type="evidence" value="ECO:0007669"/>
    <property type="project" value="UniProtKB-KW"/>
</dbReference>
<evidence type="ECO:0000256" key="13">
    <source>
        <dbReference type="ARBA" id="ARBA00023132"/>
    </source>
</evidence>
<keyword evidence="4" id="KW-0813">Transport</keyword>
<dbReference type="GO" id="GO:0008139">
    <property type="term" value="F:nuclear localization sequence binding"/>
    <property type="evidence" value="ECO:0007669"/>
    <property type="project" value="TreeGrafter"/>
</dbReference>
<feature type="region of interest" description="Disordered" evidence="21">
    <location>
        <begin position="395"/>
        <end position="499"/>
    </location>
</feature>
<feature type="compositionally biased region" description="Acidic residues" evidence="21">
    <location>
        <begin position="663"/>
        <end position="672"/>
    </location>
</feature>
<dbReference type="GO" id="GO:0005643">
    <property type="term" value="C:nuclear pore"/>
    <property type="evidence" value="ECO:0007669"/>
    <property type="project" value="UniProtKB-SubCell"/>
</dbReference>
<evidence type="ECO:0000256" key="16">
    <source>
        <dbReference type="ARBA" id="ARBA00060842"/>
    </source>
</evidence>
<feature type="domain" description="RanBP2-type" evidence="22">
    <location>
        <begin position="903"/>
        <end position="934"/>
    </location>
</feature>
<evidence type="ECO:0000256" key="9">
    <source>
        <dbReference type="ARBA" id="ARBA00022833"/>
    </source>
</evidence>
<keyword evidence="10" id="KW-0653">Protein transport</keyword>
<keyword evidence="15" id="KW-0539">Nucleus</keyword>
<keyword evidence="13" id="KW-0906">Nuclear pore complex</keyword>
<keyword evidence="9" id="KW-0862">Zinc</keyword>
<evidence type="ECO:0000313" key="24">
    <source>
        <dbReference type="Proteomes" id="UP000887568"/>
    </source>
</evidence>
<name>A0A914A213_PATMI</name>